<keyword evidence="1" id="KW-0378">Hydrolase</keyword>
<protein>
    <recommendedName>
        <fullName evidence="5">Histidine phosphatase family protein</fullName>
    </recommendedName>
</protein>
<evidence type="ECO:0000256" key="2">
    <source>
        <dbReference type="SAM" id="MobiDB-lite"/>
    </source>
</evidence>
<comment type="caution">
    <text evidence="3">The sequence shown here is derived from an EMBL/GenBank/DDBJ whole genome shotgun (WGS) entry which is preliminary data.</text>
</comment>
<feature type="region of interest" description="Disordered" evidence="2">
    <location>
        <begin position="1"/>
        <end position="24"/>
    </location>
</feature>
<dbReference type="PANTHER" id="PTHR20935">
    <property type="entry name" value="PHOSPHOGLYCERATE MUTASE-RELATED"/>
    <property type="match status" value="1"/>
</dbReference>
<dbReference type="Proteomes" id="UP001142292">
    <property type="component" value="Unassembled WGS sequence"/>
</dbReference>
<dbReference type="Gene3D" id="3.40.50.1240">
    <property type="entry name" value="Phosphoglycerate mutase-like"/>
    <property type="match status" value="1"/>
</dbReference>
<evidence type="ECO:0008006" key="5">
    <source>
        <dbReference type="Google" id="ProtNLM"/>
    </source>
</evidence>
<dbReference type="CDD" id="cd07067">
    <property type="entry name" value="HP_PGM_like"/>
    <property type="match status" value="1"/>
</dbReference>
<evidence type="ECO:0000313" key="3">
    <source>
        <dbReference type="EMBL" id="GLJ69859.1"/>
    </source>
</evidence>
<sequence>MIHLVRHGEAAGHEEADPGLSEHGRRQVHALANRLAFRPVSRVLHGPSRRTSETAVILTEVLGAGSEATDLLADRTPVPSPERRGDYPTHRWEWFEGVPDAERDPDGTMLTDTWHKLWFEHHDAEIVLVTHAFVAAWFVRQVLNAPPATWMRIGPVGTATLTSIGPNLAGEPVVETFNAEVILPL</sequence>
<dbReference type="EMBL" id="BSEL01000007">
    <property type="protein sequence ID" value="GLJ69859.1"/>
    <property type="molecule type" value="Genomic_DNA"/>
</dbReference>
<proteinExistence type="predicted"/>
<dbReference type="InterPro" id="IPR029033">
    <property type="entry name" value="His_PPase_superfam"/>
</dbReference>
<dbReference type="PANTHER" id="PTHR20935:SF0">
    <property type="entry name" value="SERINE_THREONINE-PROTEIN PHOSPHATASE PGAM5, MITOCHONDRIAL"/>
    <property type="match status" value="1"/>
</dbReference>
<dbReference type="SUPFAM" id="SSF53254">
    <property type="entry name" value="Phosphoglycerate mutase-like"/>
    <property type="match status" value="1"/>
</dbReference>
<name>A0ABQ5T1A0_9ACTN</name>
<reference evidence="3" key="1">
    <citation type="journal article" date="2014" name="Int. J. Syst. Evol. Microbiol.">
        <title>Complete genome of a new Firmicutes species belonging to the dominant human colonic microbiota ('Ruminococcus bicirculans') reveals two chromosomes and a selective capacity to utilize plant glucans.</title>
        <authorList>
            <consortium name="NISC Comparative Sequencing Program"/>
            <person name="Wegmann U."/>
            <person name="Louis P."/>
            <person name="Goesmann A."/>
            <person name="Henrissat B."/>
            <person name="Duncan S.H."/>
            <person name="Flint H.J."/>
        </authorList>
    </citation>
    <scope>NUCLEOTIDE SEQUENCE</scope>
    <source>
        <strain evidence="3">VKM Ac-1246</strain>
    </source>
</reference>
<dbReference type="RefSeq" id="WP_189118276.1">
    <property type="nucleotide sequence ID" value="NZ_BMRK01000006.1"/>
</dbReference>
<dbReference type="InterPro" id="IPR051021">
    <property type="entry name" value="Mito_Ser/Thr_phosphatase"/>
</dbReference>
<reference evidence="3" key="2">
    <citation type="submission" date="2023-01" db="EMBL/GenBank/DDBJ databases">
        <authorList>
            <person name="Sun Q."/>
            <person name="Evtushenko L."/>
        </authorList>
    </citation>
    <scope>NUCLEOTIDE SEQUENCE</scope>
    <source>
        <strain evidence="3">VKM Ac-1246</strain>
    </source>
</reference>
<keyword evidence="4" id="KW-1185">Reference proteome</keyword>
<dbReference type="SMART" id="SM00855">
    <property type="entry name" value="PGAM"/>
    <property type="match status" value="1"/>
</dbReference>
<evidence type="ECO:0000256" key="1">
    <source>
        <dbReference type="ARBA" id="ARBA00022801"/>
    </source>
</evidence>
<gene>
    <name evidence="3" type="ORF">GCM10017579_38950</name>
</gene>
<dbReference type="InterPro" id="IPR013078">
    <property type="entry name" value="His_Pase_superF_clade-1"/>
</dbReference>
<organism evidence="3 4">
    <name type="scientific">Nocardioides luteus</name>
    <dbReference type="NCBI Taxonomy" id="1844"/>
    <lineage>
        <taxon>Bacteria</taxon>
        <taxon>Bacillati</taxon>
        <taxon>Actinomycetota</taxon>
        <taxon>Actinomycetes</taxon>
        <taxon>Propionibacteriales</taxon>
        <taxon>Nocardioidaceae</taxon>
        <taxon>Nocardioides</taxon>
    </lineage>
</organism>
<evidence type="ECO:0000313" key="4">
    <source>
        <dbReference type="Proteomes" id="UP001142292"/>
    </source>
</evidence>
<dbReference type="Pfam" id="PF00300">
    <property type="entry name" value="His_Phos_1"/>
    <property type="match status" value="1"/>
</dbReference>
<accession>A0ABQ5T1A0</accession>